<evidence type="ECO:0000256" key="3">
    <source>
        <dbReference type="PROSITE-ProRule" id="PRU00169"/>
    </source>
</evidence>
<comment type="function">
    <text evidence="2">May play the central regulatory role in sporulation. It may be an element of the effector pathway responsible for the activation of sporulation genes in response to nutritional stress. Spo0A may act in concert with spo0H (a sigma factor) to control the expression of some genes that are critical to the sporulation process.</text>
</comment>
<keyword evidence="3" id="KW-0597">Phosphoprotein</keyword>
<dbReference type="InterPro" id="IPR011006">
    <property type="entry name" value="CheY-like_superfamily"/>
</dbReference>
<proteinExistence type="predicted"/>
<evidence type="ECO:0000313" key="6">
    <source>
        <dbReference type="Proteomes" id="UP000653127"/>
    </source>
</evidence>
<accession>A0A926DZ19</accession>
<dbReference type="AlphaFoldDB" id="A0A926DZ19"/>
<dbReference type="EMBL" id="JACRST010000007">
    <property type="protein sequence ID" value="MBC8546553.1"/>
    <property type="molecule type" value="Genomic_DNA"/>
</dbReference>
<evidence type="ECO:0000259" key="4">
    <source>
        <dbReference type="PROSITE" id="PS50110"/>
    </source>
</evidence>
<dbReference type="RefSeq" id="WP_249282631.1">
    <property type="nucleotide sequence ID" value="NZ_JACRST010000007.1"/>
</dbReference>
<dbReference type="CDD" id="cd00156">
    <property type="entry name" value="REC"/>
    <property type="match status" value="1"/>
</dbReference>
<dbReference type="Gene3D" id="3.40.50.2300">
    <property type="match status" value="1"/>
</dbReference>
<dbReference type="PROSITE" id="PS50110">
    <property type="entry name" value="RESPONSE_REGULATORY"/>
    <property type="match status" value="1"/>
</dbReference>
<sequence>MYIAVVDDRPDDRAELIAMLTRYFAAKCVCAKYCEFSSAEEFLTDFVPGKYDLAFLDIYLGGLTGMEAARQVCRDDPRCRLLFFTTSHAHAVESYAVRAAYYLTKPLAYRQLAEALDASCAALWRDGGGLAIQVRSVETSIPLRDILYADCSARRARIHLEREVVEVDNPIGEVIDILLRDERFLCCNRDIAINMDQIAQVEGGDFLLKNGERAPIRHRGKSALKKTYLEYSLQTLRRKEGTL</sequence>
<dbReference type="Proteomes" id="UP000653127">
    <property type="component" value="Unassembled WGS sequence"/>
</dbReference>
<protein>
    <recommendedName>
        <fullName evidence="1">Stage 0 sporulation protein A homolog</fullName>
    </recommendedName>
</protein>
<dbReference type="Pfam" id="PF00072">
    <property type="entry name" value="Response_reg"/>
    <property type="match status" value="1"/>
</dbReference>
<comment type="caution">
    <text evidence="5">The sequence shown here is derived from an EMBL/GenBank/DDBJ whole genome shotgun (WGS) entry which is preliminary data.</text>
</comment>
<feature type="domain" description="Response regulatory" evidence="4">
    <location>
        <begin position="2"/>
        <end position="120"/>
    </location>
</feature>
<dbReference type="Pfam" id="PF04397">
    <property type="entry name" value="LytTR"/>
    <property type="match status" value="1"/>
</dbReference>
<dbReference type="InterPro" id="IPR007492">
    <property type="entry name" value="LytTR_DNA-bd_dom"/>
</dbReference>
<dbReference type="SMART" id="SM00850">
    <property type="entry name" value="LytTR"/>
    <property type="match status" value="1"/>
</dbReference>
<reference evidence="5" key="1">
    <citation type="submission" date="2020-08" db="EMBL/GenBank/DDBJ databases">
        <title>Genome public.</title>
        <authorList>
            <person name="Liu C."/>
            <person name="Sun Q."/>
        </authorList>
    </citation>
    <scope>NUCLEOTIDE SEQUENCE</scope>
    <source>
        <strain evidence="5">NSJ-31</strain>
    </source>
</reference>
<dbReference type="GO" id="GO:0000160">
    <property type="term" value="P:phosphorelay signal transduction system"/>
    <property type="evidence" value="ECO:0007669"/>
    <property type="project" value="InterPro"/>
</dbReference>
<feature type="modified residue" description="4-aspartylphosphate" evidence="3">
    <location>
        <position position="57"/>
    </location>
</feature>
<dbReference type="InterPro" id="IPR001789">
    <property type="entry name" value="Sig_transdc_resp-reg_receiver"/>
</dbReference>
<name>A0A926DZ19_9FIRM</name>
<evidence type="ECO:0000256" key="2">
    <source>
        <dbReference type="ARBA" id="ARBA00024867"/>
    </source>
</evidence>
<dbReference type="Gene3D" id="2.40.50.1020">
    <property type="entry name" value="LytTr DNA-binding domain"/>
    <property type="match status" value="1"/>
</dbReference>
<keyword evidence="6" id="KW-1185">Reference proteome</keyword>
<gene>
    <name evidence="5" type="ORF">H8711_06345</name>
</gene>
<dbReference type="SUPFAM" id="SSF52172">
    <property type="entry name" value="CheY-like"/>
    <property type="match status" value="1"/>
</dbReference>
<organism evidence="5 6">
    <name type="scientific">Ligaoa zhengdingensis</name>
    <dbReference type="NCBI Taxonomy" id="2763658"/>
    <lineage>
        <taxon>Bacteria</taxon>
        <taxon>Bacillati</taxon>
        <taxon>Bacillota</taxon>
        <taxon>Clostridia</taxon>
        <taxon>Eubacteriales</taxon>
        <taxon>Oscillospiraceae</taxon>
        <taxon>Ligaoa</taxon>
    </lineage>
</organism>
<evidence type="ECO:0000256" key="1">
    <source>
        <dbReference type="ARBA" id="ARBA00018672"/>
    </source>
</evidence>
<dbReference type="GO" id="GO:0003677">
    <property type="term" value="F:DNA binding"/>
    <property type="evidence" value="ECO:0007669"/>
    <property type="project" value="InterPro"/>
</dbReference>
<dbReference type="SMART" id="SM00448">
    <property type="entry name" value="REC"/>
    <property type="match status" value="1"/>
</dbReference>
<evidence type="ECO:0000313" key="5">
    <source>
        <dbReference type="EMBL" id="MBC8546553.1"/>
    </source>
</evidence>